<dbReference type="PANTHER" id="PTHR35342:SF5">
    <property type="entry name" value="TRICARBOXYLIC TRANSPORT PROTEIN"/>
    <property type="match status" value="1"/>
</dbReference>
<keyword evidence="1" id="KW-0812">Transmembrane</keyword>
<comment type="caution">
    <text evidence="3">The sequence shown here is derived from an EMBL/GenBank/DDBJ whole genome shotgun (WGS) entry which is preliminary data.</text>
</comment>
<gene>
    <name evidence="3" type="ORF">WKW77_32360</name>
</gene>
<keyword evidence="1" id="KW-0472">Membrane</keyword>
<dbReference type="Proteomes" id="UP001365846">
    <property type="component" value="Unassembled WGS sequence"/>
</dbReference>
<organism evidence="3 4">
    <name type="scientific">Variovorax ureilyticus</name>
    <dbReference type="NCBI Taxonomy" id="1836198"/>
    <lineage>
        <taxon>Bacteria</taxon>
        <taxon>Pseudomonadati</taxon>
        <taxon>Pseudomonadota</taxon>
        <taxon>Betaproteobacteria</taxon>
        <taxon>Burkholderiales</taxon>
        <taxon>Comamonadaceae</taxon>
        <taxon>Variovorax</taxon>
    </lineage>
</organism>
<evidence type="ECO:0000259" key="2">
    <source>
        <dbReference type="Pfam" id="PF01970"/>
    </source>
</evidence>
<accession>A0ABU8VQ82</accession>
<dbReference type="Pfam" id="PF01970">
    <property type="entry name" value="TctA"/>
    <property type="match status" value="1"/>
</dbReference>
<protein>
    <submittedName>
        <fullName evidence="3">Tripartite tricarboxylate transporter permease</fullName>
    </submittedName>
</protein>
<name>A0ABU8VQ82_9BURK</name>
<dbReference type="InterPro" id="IPR002823">
    <property type="entry name" value="DUF112_TM"/>
</dbReference>
<evidence type="ECO:0000313" key="4">
    <source>
        <dbReference type="Proteomes" id="UP001365846"/>
    </source>
</evidence>
<feature type="transmembrane region" description="Helical" evidence="1">
    <location>
        <begin position="169"/>
        <end position="191"/>
    </location>
</feature>
<dbReference type="PANTHER" id="PTHR35342">
    <property type="entry name" value="TRICARBOXYLIC TRANSPORT PROTEIN"/>
    <property type="match status" value="1"/>
</dbReference>
<feature type="transmembrane region" description="Helical" evidence="1">
    <location>
        <begin position="464"/>
        <end position="489"/>
    </location>
</feature>
<proteinExistence type="predicted"/>
<evidence type="ECO:0000256" key="1">
    <source>
        <dbReference type="SAM" id="Phobius"/>
    </source>
</evidence>
<feature type="transmembrane region" description="Helical" evidence="1">
    <location>
        <begin position="7"/>
        <end position="33"/>
    </location>
</feature>
<keyword evidence="4" id="KW-1185">Reference proteome</keyword>
<feature type="transmembrane region" description="Helical" evidence="1">
    <location>
        <begin position="357"/>
        <end position="384"/>
    </location>
</feature>
<feature type="domain" description="DUF112" evidence="2">
    <location>
        <begin position="20"/>
        <end position="441"/>
    </location>
</feature>
<feature type="transmembrane region" description="Helical" evidence="1">
    <location>
        <begin position="318"/>
        <end position="336"/>
    </location>
</feature>
<feature type="transmembrane region" description="Helical" evidence="1">
    <location>
        <begin position="390"/>
        <end position="409"/>
    </location>
</feature>
<evidence type="ECO:0000313" key="3">
    <source>
        <dbReference type="EMBL" id="MEJ8815796.1"/>
    </source>
</evidence>
<feature type="transmembrane region" description="Helical" evidence="1">
    <location>
        <begin position="109"/>
        <end position="132"/>
    </location>
</feature>
<feature type="transmembrane region" description="Helical" evidence="1">
    <location>
        <begin position="144"/>
        <end position="162"/>
    </location>
</feature>
<sequence length="505" mass="53021">MDLITNLSLGFGVAFTFTNLLYCLIGCILGTLIGVLPGIGPVATIAMLLPATYALPPVSALIMLAGIYYGAQYGGSTTAILVNLPGESSSVVTVIDGYQMARKGRAGPALAAAGLGSFFAGCVGTLILAAFAPPLTELAFKFGPAEYFSLMVLGLIGAVVLASGSLLKAIGMIVLGLLMGLVGTDVNSGVARFSFDIPELTDGIGFVTIAMGVFGYGEIIANLSRPEHEREVFTAKVSGLFPTKEDFKRMLPAVLRGTGLGAALGILPGGGALLAAFAAYTIEKKTKLHPGEVPFGKGNIRGVAAPESANNAGAQTSFIPLLTLGIPPNAVMALMVGAMTIHNIQPGPQVMTSNPELFWGLIASMWLGNAMLIILNLPLIGMWIKLLSVPYKFLFPAIVLFCAIGVYSTNNNTFDIWMVAAFGFIGYMFFKLGCEPAPLLLGFILGPMMEENLRRALLLSRGDWVVFVSRPISAGLLAAALLLLVIVLLPAVKSKREEAFHEEEA</sequence>
<feature type="transmembrane region" description="Helical" evidence="1">
    <location>
        <begin position="258"/>
        <end position="282"/>
    </location>
</feature>
<reference evidence="3 4" key="1">
    <citation type="submission" date="2024-03" db="EMBL/GenBank/DDBJ databases">
        <title>Novel species of the genus Variovorax.</title>
        <authorList>
            <person name="Liu Q."/>
            <person name="Xin Y.-H."/>
        </authorList>
    </citation>
    <scope>NUCLEOTIDE SEQUENCE [LARGE SCALE GENOMIC DNA]</scope>
    <source>
        <strain evidence="3 4">KACC 18899</strain>
    </source>
</reference>
<feature type="transmembrane region" description="Helical" evidence="1">
    <location>
        <begin position="416"/>
        <end position="444"/>
    </location>
</feature>
<dbReference type="RefSeq" id="WP_340360996.1">
    <property type="nucleotide sequence ID" value="NZ_JBBKZU010000024.1"/>
</dbReference>
<dbReference type="EMBL" id="JBBKZU010000024">
    <property type="protein sequence ID" value="MEJ8815796.1"/>
    <property type="molecule type" value="Genomic_DNA"/>
</dbReference>
<feature type="transmembrane region" description="Helical" evidence="1">
    <location>
        <begin position="53"/>
        <end position="71"/>
    </location>
</feature>
<keyword evidence="1" id="KW-1133">Transmembrane helix</keyword>